<accession>A0ABW9KIB8</accession>
<organism evidence="5 6">
    <name type="scientific">Terriglobus aquaticus</name>
    <dbReference type="NCBI Taxonomy" id="940139"/>
    <lineage>
        <taxon>Bacteria</taxon>
        <taxon>Pseudomonadati</taxon>
        <taxon>Acidobacteriota</taxon>
        <taxon>Terriglobia</taxon>
        <taxon>Terriglobales</taxon>
        <taxon>Acidobacteriaceae</taxon>
        <taxon>Terriglobus</taxon>
    </lineage>
</organism>
<dbReference type="SUPFAM" id="SSF54897">
    <property type="entry name" value="Protease propeptides/inhibitors"/>
    <property type="match status" value="1"/>
</dbReference>
<keyword evidence="2" id="KW-1133">Transmembrane helix</keyword>
<name>A0ABW9KIB8_9BACT</name>
<dbReference type="CDD" id="cd11377">
    <property type="entry name" value="Pro-peptidase_S53"/>
    <property type="match status" value="1"/>
</dbReference>
<evidence type="ECO:0000256" key="3">
    <source>
        <dbReference type="SAM" id="SignalP"/>
    </source>
</evidence>
<proteinExistence type="predicted"/>
<dbReference type="Pfam" id="PF16640">
    <property type="entry name" value="Big_3_5"/>
    <property type="match status" value="5"/>
</dbReference>
<feature type="signal peptide" evidence="3">
    <location>
        <begin position="1"/>
        <end position="34"/>
    </location>
</feature>
<keyword evidence="2" id="KW-0812">Transmembrane</keyword>
<evidence type="ECO:0000313" key="6">
    <source>
        <dbReference type="Proteomes" id="UP001634747"/>
    </source>
</evidence>
<dbReference type="RefSeq" id="WP_344687804.1">
    <property type="nucleotide sequence ID" value="NZ_BAABBH010000001.1"/>
</dbReference>
<feature type="region of interest" description="Disordered" evidence="1">
    <location>
        <begin position="1087"/>
        <end position="1106"/>
    </location>
</feature>
<keyword evidence="3" id="KW-0732">Signal</keyword>
<dbReference type="InterPro" id="IPR015366">
    <property type="entry name" value="S53_propep"/>
</dbReference>
<dbReference type="InterPro" id="IPR013783">
    <property type="entry name" value="Ig-like_fold"/>
</dbReference>
<protein>
    <submittedName>
        <fullName evidence="5">Ig-like domain repeat protein</fullName>
    </submittedName>
</protein>
<evidence type="ECO:0000313" key="5">
    <source>
        <dbReference type="EMBL" id="MFN2975546.1"/>
    </source>
</evidence>
<dbReference type="EMBL" id="JBJYXY010000001">
    <property type="protein sequence ID" value="MFN2975546.1"/>
    <property type="molecule type" value="Genomic_DNA"/>
</dbReference>
<feature type="compositionally biased region" description="Gly residues" evidence="1">
    <location>
        <begin position="1087"/>
        <end position="1104"/>
    </location>
</feature>
<feature type="transmembrane region" description="Helical" evidence="2">
    <location>
        <begin position="1034"/>
        <end position="1051"/>
    </location>
</feature>
<keyword evidence="6" id="KW-1185">Reference proteome</keyword>
<gene>
    <name evidence="5" type="ORF">ACK2TP_07205</name>
</gene>
<sequence length="1136" mass="112469">MPPLADRVPRRVLFAVWACVFAALAMLFPTTVHAQGAVPDSLPVSGLRLTLKRTDEQQASLEALLKAQQTPGAAEYRRWITPEEFANRFAPDATTRQAAADWLRQQGFQVDGTATNGMRIAFRGTAAQVRRAFRVDLAPRAAVGAATVSFAADSRPKLDRIPGAQVVIAGDAVSVLADAVESNAAAAVTVPPVDASAAQEWQELLAEAAAEGITVLQTTSGGAGSDTASVAMLSNAAGLVQTSQDATSRPEWQAAAGLPADGNRALPDGVLPDVAGLLQALQTFAVQHGRVGPLAPQLYRLAVGHGIFTHEDPNAPEGTWTATDGLGAVNVAALVRALATGATGVNVALAVSNTTVTHGQALGLTYTVTGTGGTPTGTVTATLKGRSGGTATLGPSSLDSKGVASFSTTTLPGDVYDLSGTYSGDATFAPGTSNIVTSTVTPEDVVLTATAPNTKLGGTIPVTVTAKSSSGVGVPSGPVTVTAFTSATPTTYTATLSSSTSSSASTVVNVPATTLGKLTLQANCTSNGSFACNQPTSFAAMVTTATPTVTLTSTPEATVANSATQKYDLAISVAAPSGSTTVPTGTVAIQNNGVQIASVTLNNGAGTYTASLSGATNSLVAAYSGDTSYSPANSAAVVVSAPLVTTSTALSISPTTLNFGSSASFTATVTPASYATGAPTGTITFRSSLQGVVGTATLGNGFVTLNLAALQVGTHSITAVYSGDSNYSGSTSTATTLAVALGKVASTTTLTLLPAQPLAGQSTTFTAIVAPSFPAAVASVAPSVNCTGQVTFLSNNVFVANGTLSGGTVSVAGKLPVGSDSLTAVYGGDTTCYGSRSSAVVVSPARVASAISLQPSMIYANAGQTIQLTATLTGGDASLIGIPSGTVTFYDVRGGSQITLGTATLSATGTNQSTAATNVYGSIAGPHSFSAVYSGDGIFLPSTSASASVNFGDFSVSLNPGSLTVPRGGTVSGTASLSVTSGFNSSVVLTCTPPGGSQITCAFQPSTVMAGGSVGLTVTTAVQSASGAPSYSDGMLGGAGATLAALLLVPFRRTRRIGAVLLMLCFSVVLTNGCGLGMVDSTNNLNGGGTSSGGTSGGGGGTGSSGTPLGTQLLTITATSSDGTLRHTYTLPVTVQ</sequence>
<dbReference type="Proteomes" id="UP001634747">
    <property type="component" value="Unassembled WGS sequence"/>
</dbReference>
<comment type="caution">
    <text evidence="5">The sequence shown here is derived from an EMBL/GenBank/DDBJ whole genome shotgun (WGS) entry which is preliminary data.</text>
</comment>
<evidence type="ECO:0000256" key="2">
    <source>
        <dbReference type="SAM" id="Phobius"/>
    </source>
</evidence>
<evidence type="ECO:0000256" key="1">
    <source>
        <dbReference type="SAM" id="MobiDB-lite"/>
    </source>
</evidence>
<dbReference type="InterPro" id="IPR032109">
    <property type="entry name" value="Big_3_5"/>
</dbReference>
<keyword evidence="2" id="KW-0472">Membrane</keyword>
<evidence type="ECO:0000259" key="4">
    <source>
        <dbReference type="SMART" id="SM00944"/>
    </source>
</evidence>
<reference evidence="5 6" key="1">
    <citation type="submission" date="2024-12" db="EMBL/GenBank/DDBJ databases">
        <authorList>
            <person name="Lee Y."/>
        </authorList>
    </citation>
    <scope>NUCLEOTIDE SEQUENCE [LARGE SCALE GENOMIC DNA]</scope>
    <source>
        <strain evidence="5 6">03SUJ4</strain>
    </source>
</reference>
<dbReference type="SMART" id="SM00944">
    <property type="entry name" value="Pro-kuma_activ"/>
    <property type="match status" value="1"/>
</dbReference>
<feature type="domain" description="Peptidase S53 activation" evidence="4">
    <location>
        <begin position="29"/>
        <end position="174"/>
    </location>
</feature>
<dbReference type="Gene3D" id="2.60.40.10">
    <property type="entry name" value="Immunoglobulins"/>
    <property type="match status" value="5"/>
</dbReference>
<dbReference type="Pfam" id="PF09286">
    <property type="entry name" value="Pro-kuma_activ"/>
    <property type="match status" value="1"/>
</dbReference>
<feature type="transmembrane region" description="Helical" evidence="2">
    <location>
        <begin position="1058"/>
        <end position="1079"/>
    </location>
</feature>
<feature type="chain" id="PRO_5047071543" evidence="3">
    <location>
        <begin position="35"/>
        <end position="1136"/>
    </location>
</feature>